<sequence>MLCLYRMPEKTKWKTMLRWTQISAPDGGNSWLRASCNGWLLVMVAGCGFVYFICNHCGASSRSIGYPWHIPRDHLPALNMGDFLYWVARWEAPCASCIIEFNLVTEKLVLMAHPRGSFRDRMDHQNMFVLEMEGQLCFTHVSEISRTIRISVLRDQVRTKRFNVSLEWIAWWLRYDLFPSYYWIKPLGIQGGELILAWHTTGIIKYHLLHRSH</sequence>
<evidence type="ECO:0000313" key="2">
    <source>
        <dbReference type="Proteomes" id="UP000197138"/>
    </source>
</evidence>
<gene>
    <name evidence="1" type="ORF">CDL15_Pgr023935</name>
</gene>
<dbReference type="EMBL" id="MTKT01000688">
    <property type="protein sequence ID" value="OWM89089.1"/>
    <property type="molecule type" value="Genomic_DNA"/>
</dbReference>
<organism evidence="1 2">
    <name type="scientific">Punica granatum</name>
    <name type="common">Pomegranate</name>
    <dbReference type="NCBI Taxonomy" id="22663"/>
    <lineage>
        <taxon>Eukaryota</taxon>
        <taxon>Viridiplantae</taxon>
        <taxon>Streptophyta</taxon>
        <taxon>Embryophyta</taxon>
        <taxon>Tracheophyta</taxon>
        <taxon>Spermatophyta</taxon>
        <taxon>Magnoliopsida</taxon>
        <taxon>eudicotyledons</taxon>
        <taxon>Gunneridae</taxon>
        <taxon>Pentapetalae</taxon>
        <taxon>rosids</taxon>
        <taxon>malvids</taxon>
        <taxon>Myrtales</taxon>
        <taxon>Lythraceae</taxon>
        <taxon>Punica</taxon>
    </lineage>
</organism>
<reference evidence="2" key="1">
    <citation type="journal article" date="2017" name="Plant J.">
        <title>The pomegranate (Punica granatum L.) genome and the genomics of punicalagin biosynthesis.</title>
        <authorList>
            <person name="Qin G."/>
            <person name="Xu C."/>
            <person name="Ming R."/>
            <person name="Tang H."/>
            <person name="Guyot R."/>
            <person name="Kramer E.M."/>
            <person name="Hu Y."/>
            <person name="Yi X."/>
            <person name="Qi Y."/>
            <person name="Xu X."/>
            <person name="Gao Z."/>
            <person name="Pan H."/>
            <person name="Jian J."/>
            <person name="Tian Y."/>
            <person name="Yue Z."/>
            <person name="Xu Y."/>
        </authorList>
    </citation>
    <scope>NUCLEOTIDE SEQUENCE [LARGE SCALE GENOMIC DNA]</scope>
    <source>
        <strain evidence="2">cv. Dabenzi</strain>
    </source>
</reference>
<dbReference type="Proteomes" id="UP000197138">
    <property type="component" value="Unassembled WGS sequence"/>
</dbReference>
<comment type="caution">
    <text evidence="1">The sequence shown here is derived from an EMBL/GenBank/DDBJ whole genome shotgun (WGS) entry which is preliminary data.</text>
</comment>
<name>A0A218XWV2_PUNGR</name>
<accession>A0A218XWV2</accession>
<evidence type="ECO:0000313" key="1">
    <source>
        <dbReference type="EMBL" id="OWM89089.1"/>
    </source>
</evidence>
<protein>
    <submittedName>
        <fullName evidence="1">Uncharacterized protein</fullName>
    </submittedName>
</protein>
<dbReference type="AlphaFoldDB" id="A0A218XWV2"/>
<proteinExistence type="predicted"/>